<dbReference type="AlphaFoldDB" id="A0A5B1CJS4"/>
<dbReference type="NCBIfam" id="TIGR02564">
    <property type="entry name" value="cas_Csy1"/>
    <property type="match status" value="1"/>
</dbReference>
<dbReference type="RefSeq" id="WP_068258103.1">
    <property type="nucleotide sequence ID" value="NZ_LWSK01000002.1"/>
</dbReference>
<accession>A0A5B1CJS4</accession>
<evidence type="ECO:0000313" key="1">
    <source>
        <dbReference type="EMBL" id="KAA1260532.1"/>
    </source>
</evidence>
<dbReference type="EMBL" id="VRLW01000001">
    <property type="protein sequence ID" value="KAA1260532.1"/>
    <property type="molecule type" value="Genomic_DNA"/>
</dbReference>
<dbReference type="OrthoDB" id="9815616at2"/>
<name>A0A5B1CJS4_9BACT</name>
<keyword evidence="2" id="KW-1185">Reference proteome</keyword>
<reference evidence="1 2" key="1">
    <citation type="submission" date="2019-08" db="EMBL/GenBank/DDBJ databases">
        <title>Deep-cultivation of Planctomycetes and their phenomic and genomic characterization uncovers novel biology.</title>
        <authorList>
            <person name="Wiegand S."/>
            <person name="Jogler M."/>
            <person name="Boedeker C."/>
            <person name="Pinto D."/>
            <person name="Vollmers J."/>
            <person name="Rivas-Marin E."/>
            <person name="Kohn T."/>
            <person name="Peeters S.H."/>
            <person name="Heuer A."/>
            <person name="Rast P."/>
            <person name="Oberbeckmann S."/>
            <person name="Bunk B."/>
            <person name="Jeske O."/>
            <person name="Meyerdierks A."/>
            <person name="Storesund J.E."/>
            <person name="Kallscheuer N."/>
            <person name="Luecker S."/>
            <person name="Lage O.M."/>
            <person name="Pohl T."/>
            <person name="Merkel B.J."/>
            <person name="Hornburger P."/>
            <person name="Mueller R.-W."/>
            <person name="Bruemmer F."/>
            <person name="Labrenz M."/>
            <person name="Spormann A.M."/>
            <person name="Op Den Camp H."/>
            <person name="Overmann J."/>
            <person name="Amann R."/>
            <person name="Jetten M.S.M."/>
            <person name="Mascher T."/>
            <person name="Medema M.H."/>
            <person name="Devos D.P."/>
            <person name="Kaster A.-K."/>
            <person name="Ovreas L."/>
            <person name="Rohde M."/>
            <person name="Galperin M.Y."/>
            <person name="Jogler C."/>
        </authorList>
    </citation>
    <scope>NUCLEOTIDE SEQUENCE [LARGE SCALE GENOMIC DNA]</scope>
    <source>
        <strain evidence="1 2">LF1</strain>
    </source>
</reference>
<dbReference type="Pfam" id="PF09611">
    <property type="entry name" value="Cas_Csy1"/>
    <property type="match status" value="1"/>
</dbReference>
<proteinExistence type="predicted"/>
<dbReference type="InterPro" id="IPR013397">
    <property type="entry name" value="CRISPR-assoc_prot_Csy1"/>
</dbReference>
<protein>
    <submittedName>
        <fullName evidence="1">CRISPR-associated protein Csy1</fullName>
    </submittedName>
</protein>
<organism evidence="1 2">
    <name type="scientific">Rubripirellula obstinata</name>
    <dbReference type="NCBI Taxonomy" id="406547"/>
    <lineage>
        <taxon>Bacteria</taxon>
        <taxon>Pseudomonadati</taxon>
        <taxon>Planctomycetota</taxon>
        <taxon>Planctomycetia</taxon>
        <taxon>Pirellulales</taxon>
        <taxon>Pirellulaceae</taxon>
        <taxon>Rubripirellula</taxon>
    </lineage>
</organism>
<dbReference type="Proteomes" id="UP000322699">
    <property type="component" value="Unassembled WGS sequence"/>
</dbReference>
<gene>
    <name evidence="1" type="primary">csy1</name>
    <name evidence="1" type="ORF">LF1_30720</name>
</gene>
<comment type="caution">
    <text evidence="1">The sequence shown here is derived from an EMBL/GenBank/DDBJ whole genome shotgun (WGS) entry which is preliminary data.</text>
</comment>
<evidence type="ECO:0000313" key="2">
    <source>
        <dbReference type="Proteomes" id="UP000322699"/>
    </source>
</evidence>
<sequence>MTNEIVAFLDERKQTKLKKPGGKSVEEIESDFQIANWVASAARRAGQLSMVSHPGKFSHPDAKITPVLYVGQRVPDGYVRSGNVAAPHDVLGNAAALDVYAFLSIVLSDERSVLDHLESNSAVLRGMLGVEQDVFDQWRQGLLEIKSSDIVQKTDGGVKQVYFPVGDDYHLLSVLTPSGLVTENRNRIRDMKFSEEAKAAREARKKGEASETGLDDLFGLLTVRYGGTQPQNISKLNSNNAGEAWLLPSLPPTLARDHVRIPKRDFFETLRWDDQLKFIYTALHRIFRSDYTNINIRKARQQWFESIFEWVFCRAVVLQQLDPGWSDHESVRLPIAQKLWLDSGRLDQREDHDDWQQEIAESFSKWTVVTYRKLRKNLGDAAVLGQTEETAFAEELKAYARQMPEDIL</sequence>